<keyword evidence="3" id="KW-1185">Reference proteome</keyword>
<dbReference type="Proteomes" id="UP001442841">
    <property type="component" value="Chromosome"/>
</dbReference>
<evidence type="ECO:0000256" key="1">
    <source>
        <dbReference type="ARBA" id="ARBA00022833"/>
    </source>
</evidence>
<dbReference type="RefSeq" id="WP_425307940.1">
    <property type="nucleotide sequence ID" value="NZ_CP154795.1"/>
</dbReference>
<dbReference type="PANTHER" id="PTHR12993:SF26">
    <property type="entry name" value="1D-MYO-INOSITOL 2-ACETAMIDO-2-DEOXY-ALPHA-D-GLUCOPYRANOSIDE DEACETYLASE"/>
    <property type="match status" value="1"/>
</dbReference>
<dbReference type="EMBL" id="CP154795">
    <property type="protein sequence ID" value="XAN06511.1"/>
    <property type="molecule type" value="Genomic_DNA"/>
</dbReference>
<dbReference type="Pfam" id="PF02585">
    <property type="entry name" value="PIG-L"/>
    <property type="match status" value="1"/>
</dbReference>
<dbReference type="InterPro" id="IPR003737">
    <property type="entry name" value="GlcNAc_PI_deacetylase-related"/>
</dbReference>
<keyword evidence="1" id="KW-0862">Zinc</keyword>
<sequence>MSVFDGVRRVLFVHAHPDDETLATGALIVELVTRGIECVVLTATRGEQGGIVEGRFEGLAGEAFVERREVELAGALAELGAGKPMFLGDPPARAEGLPPRRYVDSGMEWVRPGLAGPADDAGPDSLTAADKDEAIADLVVGIKAIAPDLVITYDDAGGYGHPDHVACHHLTRAAYAEAGVPFAEVLSDPEASGEWLDLQEHLPTVAAALEHHQTQVTVDVPDVIHSGGQREPIQLRIGVKEV</sequence>
<proteinExistence type="predicted"/>
<dbReference type="SUPFAM" id="SSF102588">
    <property type="entry name" value="LmbE-like"/>
    <property type="match status" value="1"/>
</dbReference>
<name>A0ABZ3FKD8_9ACTN</name>
<dbReference type="PANTHER" id="PTHR12993">
    <property type="entry name" value="N-ACETYLGLUCOSAMINYL-PHOSPHATIDYLINOSITOL DE-N-ACETYLASE-RELATED"/>
    <property type="match status" value="1"/>
</dbReference>
<evidence type="ECO:0000313" key="2">
    <source>
        <dbReference type="EMBL" id="XAN06511.1"/>
    </source>
</evidence>
<reference evidence="2 3" key="1">
    <citation type="submission" date="2024-04" db="EMBL/GenBank/DDBJ databases">
        <title>Isolation of an actinomycete strain from pig manure.</title>
        <authorList>
            <person name="Gong T."/>
            <person name="Yu Z."/>
            <person name="An M."/>
            <person name="Wei C."/>
            <person name="Yang W."/>
            <person name="Liu L."/>
        </authorList>
    </citation>
    <scope>NUCLEOTIDE SEQUENCE [LARGE SCALE GENOMIC DNA]</scope>
    <source>
        <strain evidence="2 3">ZF39</strain>
    </source>
</reference>
<gene>
    <name evidence="2" type="ORF">AADG42_04025</name>
</gene>
<protein>
    <submittedName>
        <fullName evidence="2">PIG-L family deacetylase</fullName>
    </submittedName>
</protein>
<dbReference type="Gene3D" id="3.40.50.10320">
    <property type="entry name" value="LmbE-like"/>
    <property type="match status" value="1"/>
</dbReference>
<organism evidence="2 3">
    <name type="scientific">Ammonicoccus fulvus</name>
    <dbReference type="NCBI Taxonomy" id="3138240"/>
    <lineage>
        <taxon>Bacteria</taxon>
        <taxon>Bacillati</taxon>
        <taxon>Actinomycetota</taxon>
        <taxon>Actinomycetes</taxon>
        <taxon>Propionibacteriales</taxon>
        <taxon>Propionibacteriaceae</taxon>
        <taxon>Ammonicoccus</taxon>
    </lineage>
</organism>
<dbReference type="InterPro" id="IPR024078">
    <property type="entry name" value="LmbE-like_dom_sf"/>
</dbReference>
<evidence type="ECO:0000313" key="3">
    <source>
        <dbReference type="Proteomes" id="UP001442841"/>
    </source>
</evidence>
<accession>A0ABZ3FKD8</accession>